<evidence type="ECO:0000313" key="13">
    <source>
        <dbReference type="Proteomes" id="UP000297776"/>
    </source>
</evidence>
<organism evidence="12 13">
    <name type="scientific">Jeotgalibacillus salarius</name>
    <dbReference type="NCBI Taxonomy" id="546023"/>
    <lineage>
        <taxon>Bacteria</taxon>
        <taxon>Bacillati</taxon>
        <taxon>Bacillota</taxon>
        <taxon>Bacilli</taxon>
        <taxon>Bacillales</taxon>
        <taxon>Caryophanaceae</taxon>
        <taxon>Jeotgalibacillus</taxon>
    </lineage>
</organism>
<evidence type="ECO:0000259" key="10">
    <source>
        <dbReference type="PROSITE" id="PS50893"/>
    </source>
</evidence>
<reference evidence="12 13" key="1">
    <citation type="submission" date="2019-03" db="EMBL/GenBank/DDBJ databases">
        <authorList>
            <person name="Yang Y."/>
        </authorList>
    </citation>
    <scope>NUCLEOTIDE SEQUENCE [LARGE SCALE GENOMIC DNA]</scope>
    <source>
        <strain evidence="12 13">ASL-1</strain>
    </source>
</reference>
<dbReference type="GO" id="GO:0015421">
    <property type="term" value="F:ABC-type oligopeptide transporter activity"/>
    <property type="evidence" value="ECO:0007669"/>
    <property type="project" value="TreeGrafter"/>
</dbReference>
<keyword evidence="6 12" id="KW-0067">ATP-binding</keyword>
<feature type="transmembrane region" description="Helical" evidence="9">
    <location>
        <begin position="12"/>
        <end position="40"/>
    </location>
</feature>
<evidence type="ECO:0000256" key="5">
    <source>
        <dbReference type="ARBA" id="ARBA00022741"/>
    </source>
</evidence>
<dbReference type="InterPro" id="IPR027417">
    <property type="entry name" value="P-loop_NTPase"/>
</dbReference>
<keyword evidence="5" id="KW-0547">Nucleotide-binding</keyword>
<dbReference type="PROSITE" id="PS50929">
    <property type="entry name" value="ABC_TM1F"/>
    <property type="match status" value="1"/>
</dbReference>
<feature type="transmembrane region" description="Helical" evidence="9">
    <location>
        <begin position="156"/>
        <end position="174"/>
    </location>
</feature>
<evidence type="ECO:0000256" key="4">
    <source>
        <dbReference type="ARBA" id="ARBA00022692"/>
    </source>
</evidence>
<dbReference type="RefSeq" id="WP_134382361.1">
    <property type="nucleotide sequence ID" value="NZ_SORX01000009.1"/>
</dbReference>
<feature type="transmembrane region" description="Helical" evidence="9">
    <location>
        <begin position="235"/>
        <end position="258"/>
    </location>
</feature>
<dbReference type="InterPro" id="IPR011527">
    <property type="entry name" value="ABC1_TM_dom"/>
</dbReference>
<comment type="caution">
    <text evidence="12">The sequence shown here is derived from an EMBL/GenBank/DDBJ whole genome shotgun (WGS) entry which is preliminary data.</text>
</comment>
<accession>A0A4Y8LAG3</accession>
<feature type="domain" description="ABC transporter" evidence="10">
    <location>
        <begin position="332"/>
        <end position="565"/>
    </location>
</feature>
<dbReference type="Proteomes" id="UP000297776">
    <property type="component" value="Unassembled WGS sequence"/>
</dbReference>
<dbReference type="InterPro" id="IPR003439">
    <property type="entry name" value="ABC_transporter-like_ATP-bd"/>
</dbReference>
<evidence type="ECO:0000259" key="11">
    <source>
        <dbReference type="PROSITE" id="PS50929"/>
    </source>
</evidence>
<dbReference type="SMART" id="SM00382">
    <property type="entry name" value="AAA"/>
    <property type="match status" value="1"/>
</dbReference>
<evidence type="ECO:0000256" key="9">
    <source>
        <dbReference type="SAM" id="Phobius"/>
    </source>
</evidence>
<dbReference type="InterPro" id="IPR017871">
    <property type="entry name" value="ABC_transporter-like_CS"/>
</dbReference>
<evidence type="ECO:0000313" key="12">
    <source>
        <dbReference type="EMBL" id="TFD99573.1"/>
    </source>
</evidence>
<evidence type="ECO:0000256" key="1">
    <source>
        <dbReference type="ARBA" id="ARBA00004651"/>
    </source>
</evidence>
<proteinExistence type="predicted"/>
<dbReference type="SUPFAM" id="SSF90123">
    <property type="entry name" value="ABC transporter transmembrane region"/>
    <property type="match status" value="1"/>
</dbReference>
<dbReference type="Pfam" id="PF00664">
    <property type="entry name" value="ABC_membrane"/>
    <property type="match status" value="1"/>
</dbReference>
<comment type="subcellular location">
    <subcellularLocation>
        <location evidence="1">Cell membrane</location>
        <topology evidence="1">Multi-pass membrane protein</topology>
    </subcellularLocation>
</comment>
<keyword evidence="8 9" id="KW-0472">Membrane</keyword>
<dbReference type="FunFam" id="3.40.50.300:FF:000221">
    <property type="entry name" value="Multidrug ABC transporter ATP-binding protein"/>
    <property type="match status" value="1"/>
</dbReference>
<protein>
    <submittedName>
        <fullName evidence="12">ABC transporter ATP-binding protein</fullName>
    </submittedName>
</protein>
<dbReference type="OrthoDB" id="9770415at2"/>
<keyword evidence="2" id="KW-0813">Transport</keyword>
<dbReference type="AlphaFoldDB" id="A0A4Y8LAG3"/>
<dbReference type="PROSITE" id="PS50893">
    <property type="entry name" value="ABC_TRANSPORTER_2"/>
    <property type="match status" value="1"/>
</dbReference>
<gene>
    <name evidence="12" type="ORF">E2626_13740</name>
</gene>
<feature type="domain" description="ABC transmembrane type-1" evidence="11">
    <location>
        <begin position="17"/>
        <end position="298"/>
    </location>
</feature>
<evidence type="ECO:0000256" key="8">
    <source>
        <dbReference type="ARBA" id="ARBA00023136"/>
    </source>
</evidence>
<dbReference type="InterPro" id="IPR003593">
    <property type="entry name" value="AAA+_ATPase"/>
</dbReference>
<dbReference type="EMBL" id="SORX01000009">
    <property type="protein sequence ID" value="TFD99573.1"/>
    <property type="molecule type" value="Genomic_DNA"/>
</dbReference>
<dbReference type="Pfam" id="PF00005">
    <property type="entry name" value="ABC_tran"/>
    <property type="match status" value="1"/>
</dbReference>
<keyword evidence="3" id="KW-1003">Cell membrane</keyword>
<feature type="transmembrane region" description="Helical" evidence="9">
    <location>
        <begin position="278"/>
        <end position="296"/>
    </location>
</feature>
<dbReference type="PANTHER" id="PTHR43394">
    <property type="entry name" value="ATP-DEPENDENT PERMEASE MDL1, MITOCHONDRIAL"/>
    <property type="match status" value="1"/>
</dbReference>
<keyword evidence="13" id="KW-1185">Reference proteome</keyword>
<dbReference type="GO" id="GO:0005886">
    <property type="term" value="C:plasma membrane"/>
    <property type="evidence" value="ECO:0007669"/>
    <property type="project" value="UniProtKB-SubCell"/>
</dbReference>
<feature type="transmembrane region" description="Helical" evidence="9">
    <location>
        <begin position="52"/>
        <end position="76"/>
    </location>
</feature>
<evidence type="ECO:0000256" key="2">
    <source>
        <dbReference type="ARBA" id="ARBA00022448"/>
    </source>
</evidence>
<dbReference type="PANTHER" id="PTHR43394:SF1">
    <property type="entry name" value="ATP-BINDING CASSETTE SUB-FAMILY B MEMBER 10, MITOCHONDRIAL"/>
    <property type="match status" value="1"/>
</dbReference>
<dbReference type="GO" id="GO:0005524">
    <property type="term" value="F:ATP binding"/>
    <property type="evidence" value="ECO:0007669"/>
    <property type="project" value="UniProtKB-KW"/>
</dbReference>
<evidence type="ECO:0000256" key="6">
    <source>
        <dbReference type="ARBA" id="ARBA00022840"/>
    </source>
</evidence>
<dbReference type="GO" id="GO:0016887">
    <property type="term" value="F:ATP hydrolysis activity"/>
    <property type="evidence" value="ECO:0007669"/>
    <property type="project" value="InterPro"/>
</dbReference>
<dbReference type="InterPro" id="IPR039421">
    <property type="entry name" value="Type_1_exporter"/>
</dbReference>
<keyword evidence="4 9" id="KW-0812">Transmembrane</keyword>
<name>A0A4Y8LAG3_9BACL</name>
<dbReference type="PROSITE" id="PS00211">
    <property type="entry name" value="ABC_TRANSPORTER_1"/>
    <property type="match status" value="1"/>
</dbReference>
<feature type="transmembrane region" description="Helical" evidence="9">
    <location>
        <begin position="133"/>
        <end position="150"/>
    </location>
</feature>
<dbReference type="Gene3D" id="1.20.1560.10">
    <property type="entry name" value="ABC transporter type 1, transmembrane domain"/>
    <property type="match status" value="1"/>
</dbReference>
<evidence type="ECO:0000256" key="3">
    <source>
        <dbReference type="ARBA" id="ARBA00022475"/>
    </source>
</evidence>
<sequence length="576" mass="63699">MTKITSFLTPYKIAIMIALLLMLTELAVELVQPLIISYIIDQGIQQNNLSAVLMWGAVLVGCSLAAFAAGVTNSFYSSHVSQSFGFDIREALYKKVQEFSFSNFSVFPTSSLITRLTNDVTMLQNTVFMSLRIMMRAPLLVIGSVIMALLVNPMLALVLVISVPVLILFLLVIMSKAGNLFKSVQERLDHVNNVMQENLIGIRLIKAFLRGKHEMKRFHQSSEQLMDKTVSALRLIEVTMPVILLLMNLSILVILWYGTVEVNTGGASVGEVVAIVNYATRMTGALSIVTMIIMVFSRAKASNARISEVLNTDVDLYDQESSKSFMIKKGEVAFEHVSFTYPETSVKVLDDLSFTVKAGERVSVLGGTGSGKSTIFQLIPRLYDVNEGAVKIDDQSVHEMTLKNLRSQIGFVPQEAMLFTGTIQENIKWGNEQATFEEVQEAAQRAQIHDTIMSLPKQYDTILGQKGVNLSGGQKQRLSIARALVKKPVILLLDDSTSALDMKTETKLLNALEELSCTTIMITQKISTTMASDRVLLIEDGKLLDEGSHEELVKTSDLYRKIVESQAGKEALPYAE</sequence>
<dbReference type="InterPro" id="IPR036640">
    <property type="entry name" value="ABC1_TM_sf"/>
</dbReference>
<dbReference type="Gene3D" id="3.40.50.300">
    <property type="entry name" value="P-loop containing nucleotide triphosphate hydrolases"/>
    <property type="match status" value="1"/>
</dbReference>
<dbReference type="CDD" id="cd18548">
    <property type="entry name" value="ABC_6TM_Tm287_like"/>
    <property type="match status" value="1"/>
</dbReference>
<dbReference type="SUPFAM" id="SSF52540">
    <property type="entry name" value="P-loop containing nucleoside triphosphate hydrolases"/>
    <property type="match status" value="1"/>
</dbReference>
<keyword evidence="7 9" id="KW-1133">Transmembrane helix</keyword>
<evidence type="ECO:0000256" key="7">
    <source>
        <dbReference type="ARBA" id="ARBA00022989"/>
    </source>
</evidence>